<evidence type="ECO:0000259" key="4">
    <source>
        <dbReference type="SMART" id="SM00475"/>
    </source>
</evidence>
<keyword evidence="1" id="KW-0540">Nuclease</keyword>
<feature type="domain" description="5'-3' exonuclease" evidence="4">
    <location>
        <begin position="8"/>
        <end position="270"/>
    </location>
</feature>
<evidence type="ECO:0000256" key="1">
    <source>
        <dbReference type="ARBA" id="ARBA00022722"/>
    </source>
</evidence>
<dbReference type="GO" id="GO:0033567">
    <property type="term" value="P:DNA replication, Okazaki fragment processing"/>
    <property type="evidence" value="ECO:0007669"/>
    <property type="project" value="InterPro"/>
</dbReference>
<dbReference type="InterPro" id="IPR020046">
    <property type="entry name" value="5-3_exonucl_a-hlix_arch_N"/>
</dbReference>
<protein>
    <submittedName>
        <fullName evidence="5">Polymerase I protein</fullName>
    </submittedName>
</protein>
<dbReference type="InterPro" id="IPR008918">
    <property type="entry name" value="HhH2"/>
</dbReference>
<sequence>MVKEKTKDRLLLIDANSLIHRAYHALPPLTGPQGQPTGALYGLASVLIKLFKEETPRYAVAAFDRKEPTFRKKQYDAYKGTRQPTPDDLIAQLKEAPQLLKCFGVYPIDALGYEADDLMATLATKFASSKVEVEIMSGDLDILQVVEDGRVFAQIPQKGITETAIYKEKEVKERFGITPSALADYKGLVGDTSDNIPGVNGIGPKSAVELLDEFKTVEGVYKNLEKIKASKPTLGEKLEAGKESALMSKELAVLIKDVPTPNDLGTFEVGDPLKSPAVWKCLEELGFKTLLKRVEDAKQEANRLF</sequence>
<dbReference type="Pfam" id="PF01367">
    <property type="entry name" value="5_3_exonuc"/>
    <property type="match status" value="1"/>
</dbReference>
<dbReference type="GO" id="GO:0003677">
    <property type="term" value="F:DNA binding"/>
    <property type="evidence" value="ECO:0007669"/>
    <property type="project" value="UniProtKB-KW"/>
</dbReference>
<dbReference type="Gene3D" id="3.40.50.1010">
    <property type="entry name" value="5'-nuclease"/>
    <property type="match status" value="1"/>
</dbReference>
<dbReference type="Proteomes" id="UP000034107">
    <property type="component" value="Unassembled WGS sequence"/>
</dbReference>
<dbReference type="GO" id="GO:0008409">
    <property type="term" value="F:5'-3' exonuclease activity"/>
    <property type="evidence" value="ECO:0007669"/>
    <property type="project" value="InterPro"/>
</dbReference>
<dbReference type="InterPro" id="IPR002421">
    <property type="entry name" value="5-3_exonuclease"/>
</dbReference>
<accession>A0A0G1NLW1</accession>
<reference evidence="5 6" key="1">
    <citation type="journal article" date="2015" name="Nature">
        <title>rRNA introns, odd ribosomes, and small enigmatic genomes across a large radiation of phyla.</title>
        <authorList>
            <person name="Brown C.T."/>
            <person name="Hug L.A."/>
            <person name="Thomas B.C."/>
            <person name="Sharon I."/>
            <person name="Castelle C.J."/>
            <person name="Singh A."/>
            <person name="Wilkins M.J."/>
            <person name="Williams K.H."/>
            <person name="Banfield J.F."/>
        </authorList>
    </citation>
    <scope>NUCLEOTIDE SEQUENCE [LARGE SCALE GENOMIC DNA]</scope>
</reference>
<dbReference type="PANTHER" id="PTHR42646">
    <property type="entry name" value="FLAP ENDONUCLEASE XNI"/>
    <property type="match status" value="1"/>
</dbReference>
<dbReference type="FunFam" id="1.10.150.20:FF:000003">
    <property type="entry name" value="DNA polymerase I"/>
    <property type="match status" value="1"/>
</dbReference>
<dbReference type="SUPFAM" id="SSF88723">
    <property type="entry name" value="PIN domain-like"/>
    <property type="match status" value="1"/>
</dbReference>
<dbReference type="InterPro" id="IPR020045">
    <property type="entry name" value="DNA_polI_H3TH"/>
</dbReference>
<organism evidence="5 6">
    <name type="scientific">Candidatus Nomurabacteria bacterium GW2011_GWA1_46_11</name>
    <dbReference type="NCBI Taxonomy" id="1618732"/>
    <lineage>
        <taxon>Bacteria</taxon>
        <taxon>Candidatus Nomuraibacteriota</taxon>
    </lineage>
</organism>
<evidence type="ECO:0000256" key="2">
    <source>
        <dbReference type="ARBA" id="ARBA00022801"/>
    </source>
</evidence>
<dbReference type="EMBL" id="LCLS01000017">
    <property type="protein sequence ID" value="KKU21446.1"/>
    <property type="molecule type" value="Genomic_DNA"/>
</dbReference>
<keyword evidence="2" id="KW-0378">Hydrolase</keyword>
<evidence type="ECO:0000313" key="6">
    <source>
        <dbReference type="Proteomes" id="UP000034107"/>
    </source>
</evidence>
<proteinExistence type="predicted"/>
<dbReference type="Gene3D" id="1.10.150.20">
    <property type="entry name" value="5' to 3' exonuclease, C-terminal subdomain"/>
    <property type="match status" value="1"/>
</dbReference>
<gene>
    <name evidence="5" type="ORF">UX31_C0017G0030</name>
</gene>
<dbReference type="InterPro" id="IPR038969">
    <property type="entry name" value="FEN"/>
</dbReference>
<dbReference type="Pfam" id="PF02739">
    <property type="entry name" value="5_3_exonuc_N"/>
    <property type="match status" value="1"/>
</dbReference>
<dbReference type="InterPro" id="IPR029060">
    <property type="entry name" value="PIN-like_dom_sf"/>
</dbReference>
<dbReference type="GO" id="GO:0017108">
    <property type="term" value="F:5'-flap endonuclease activity"/>
    <property type="evidence" value="ECO:0007669"/>
    <property type="project" value="InterPro"/>
</dbReference>
<keyword evidence="3" id="KW-0238">DNA-binding</keyword>
<dbReference type="InterPro" id="IPR036279">
    <property type="entry name" value="5-3_exonuclease_C_sf"/>
</dbReference>
<dbReference type="SMART" id="SM00475">
    <property type="entry name" value="53EXOc"/>
    <property type="match status" value="1"/>
</dbReference>
<comment type="caution">
    <text evidence="5">The sequence shown here is derived from an EMBL/GenBank/DDBJ whole genome shotgun (WGS) entry which is preliminary data.</text>
</comment>
<dbReference type="PATRIC" id="fig|1618732.3.peg.671"/>
<evidence type="ECO:0000313" key="5">
    <source>
        <dbReference type="EMBL" id="KKU21446.1"/>
    </source>
</evidence>
<name>A0A0G1NLW1_9BACT</name>
<dbReference type="SUPFAM" id="SSF47807">
    <property type="entry name" value="5' to 3' exonuclease, C-terminal subdomain"/>
    <property type="match status" value="1"/>
</dbReference>
<dbReference type="CDD" id="cd09898">
    <property type="entry name" value="H3TH_53EXO"/>
    <property type="match status" value="1"/>
</dbReference>
<dbReference type="CDD" id="cd09859">
    <property type="entry name" value="PIN_53EXO"/>
    <property type="match status" value="1"/>
</dbReference>
<dbReference type="PANTHER" id="PTHR42646:SF2">
    <property type="entry name" value="5'-3' EXONUCLEASE FAMILY PROTEIN"/>
    <property type="match status" value="1"/>
</dbReference>
<evidence type="ECO:0000256" key="3">
    <source>
        <dbReference type="ARBA" id="ARBA00023125"/>
    </source>
</evidence>
<dbReference type="AlphaFoldDB" id="A0A0G1NLW1"/>
<dbReference type="SMART" id="SM00279">
    <property type="entry name" value="HhH2"/>
    <property type="match status" value="1"/>
</dbReference>